<feature type="compositionally biased region" description="Polar residues" evidence="1">
    <location>
        <begin position="135"/>
        <end position="147"/>
    </location>
</feature>
<proteinExistence type="predicted"/>
<evidence type="ECO:0000256" key="1">
    <source>
        <dbReference type="SAM" id="MobiDB-lite"/>
    </source>
</evidence>
<accession>M3ADY8</accession>
<dbReference type="EMBL" id="AONQ01000010">
    <property type="protein sequence ID" value="EME71018.1"/>
    <property type="molecule type" value="Genomic_DNA"/>
</dbReference>
<dbReference type="AlphaFoldDB" id="M3ADY8"/>
<dbReference type="RefSeq" id="WP_008615223.1">
    <property type="nucleotide sequence ID" value="NZ_AONQ01000010.1"/>
</dbReference>
<evidence type="ECO:0000313" key="4">
    <source>
        <dbReference type="Proteomes" id="UP000011744"/>
    </source>
</evidence>
<reference evidence="3 4" key="1">
    <citation type="journal article" date="2014" name="Genome Announc.">
        <title>Draft Genome Sequence of Magnetospirillum sp. Strain SO-1, a Freshwater Magnetotactic Bacterium Isolated from the Ol'khovka River, Russia.</title>
        <authorList>
            <person name="Grouzdev D.S."/>
            <person name="Dziuba M.V."/>
            <person name="Sukhacheva M.S."/>
            <person name="Mardanov A.V."/>
            <person name="Beletskiy A.V."/>
            <person name="Kuznetsov B.B."/>
            <person name="Skryabin K.G."/>
        </authorList>
    </citation>
    <scope>NUCLEOTIDE SEQUENCE [LARGE SCALE GENOMIC DNA]</scope>
    <source>
        <strain evidence="3 4">SO-1</strain>
    </source>
</reference>
<evidence type="ECO:0000259" key="2">
    <source>
        <dbReference type="Pfam" id="PF19889"/>
    </source>
</evidence>
<gene>
    <name evidence="3" type="ORF">H261_05514</name>
</gene>
<dbReference type="Pfam" id="PF19889">
    <property type="entry name" value="DUF6362"/>
    <property type="match status" value="1"/>
</dbReference>
<dbReference type="Proteomes" id="UP000011744">
    <property type="component" value="Unassembled WGS sequence"/>
</dbReference>
<dbReference type="InterPro" id="IPR045942">
    <property type="entry name" value="DUF6362"/>
</dbReference>
<protein>
    <recommendedName>
        <fullName evidence="2">DUF6362 domain-containing protein</fullName>
    </recommendedName>
</protein>
<dbReference type="STRING" id="1244869.H261_05514"/>
<organism evidence="3 4">
    <name type="scientific">Paramagnetospirillum caucaseum</name>
    <dbReference type="NCBI Taxonomy" id="1244869"/>
    <lineage>
        <taxon>Bacteria</taxon>
        <taxon>Pseudomonadati</taxon>
        <taxon>Pseudomonadota</taxon>
        <taxon>Alphaproteobacteria</taxon>
        <taxon>Rhodospirillales</taxon>
        <taxon>Magnetospirillaceae</taxon>
        <taxon>Paramagnetospirillum</taxon>
    </lineage>
</organism>
<dbReference type="OrthoDB" id="7360866at2"/>
<evidence type="ECO:0000313" key="3">
    <source>
        <dbReference type="EMBL" id="EME71018.1"/>
    </source>
</evidence>
<sequence>MDDLYWTPKMVAVYLEEAADTLRRLPPVKVQGYASTWPPMVREYWDAYGWEEAAVRLGPPTTKAIDQMDETLVWLRWLDLNDSRLVWRRACGRPWKAITHEFGVDRTTAWRHWTSALVTMSTKLNSLKRQEKSCNTRATSRNATNMARNGRVCP</sequence>
<dbReference type="eggNOG" id="ENOG502ZC12">
    <property type="taxonomic scope" value="Bacteria"/>
</dbReference>
<feature type="domain" description="DUF6362" evidence="2">
    <location>
        <begin position="23"/>
        <end position="118"/>
    </location>
</feature>
<name>M3ADY8_9PROT</name>
<feature type="region of interest" description="Disordered" evidence="1">
    <location>
        <begin position="134"/>
        <end position="154"/>
    </location>
</feature>
<comment type="caution">
    <text evidence="3">The sequence shown here is derived from an EMBL/GenBank/DDBJ whole genome shotgun (WGS) entry which is preliminary data.</text>
</comment>
<keyword evidence="4" id="KW-1185">Reference proteome</keyword>